<evidence type="ECO:0000313" key="3">
    <source>
        <dbReference type="EMBL" id="QXN88600.1"/>
    </source>
</evidence>
<feature type="domain" description="ParB-like N-terminal" evidence="2">
    <location>
        <begin position="2"/>
        <end position="86"/>
    </location>
</feature>
<accession>A0ABX8RG75</accession>
<dbReference type="InterPro" id="IPR003115">
    <property type="entry name" value="ParB_N"/>
</dbReference>
<keyword evidence="4" id="KW-1185">Reference proteome</keyword>
<feature type="region of interest" description="Disordered" evidence="1">
    <location>
        <begin position="196"/>
        <end position="228"/>
    </location>
</feature>
<organism evidence="3 4">
    <name type="scientific">Nocardia iowensis</name>
    <dbReference type="NCBI Taxonomy" id="204891"/>
    <lineage>
        <taxon>Bacteria</taxon>
        <taxon>Bacillati</taxon>
        <taxon>Actinomycetota</taxon>
        <taxon>Actinomycetes</taxon>
        <taxon>Mycobacteriales</taxon>
        <taxon>Nocardiaceae</taxon>
        <taxon>Nocardia</taxon>
    </lineage>
</organism>
<reference evidence="3 4" key="1">
    <citation type="submission" date="2021-07" db="EMBL/GenBank/DDBJ databases">
        <title>Whole Genome Sequence of Nocardia Iowensis.</title>
        <authorList>
            <person name="Lamm A."/>
            <person name="Collins-Fairclough A.M."/>
            <person name="Bunk B."/>
            <person name="Sproer C."/>
        </authorList>
    </citation>
    <scope>NUCLEOTIDE SEQUENCE [LARGE SCALE GENOMIC DNA]</scope>
    <source>
        <strain evidence="3 4">NRRL 5646</strain>
    </source>
</reference>
<gene>
    <name evidence="3" type="ORF">KV110_23705</name>
</gene>
<dbReference type="Proteomes" id="UP000694257">
    <property type="component" value="Chromosome"/>
</dbReference>
<name>A0ABX8RG75_NOCIO</name>
<protein>
    <submittedName>
        <fullName evidence="3">ParB N-terminal domain-containing protein</fullName>
    </submittedName>
</protein>
<dbReference type="SMART" id="SM00470">
    <property type="entry name" value="ParB"/>
    <property type="match status" value="1"/>
</dbReference>
<proteinExistence type="predicted"/>
<feature type="compositionally biased region" description="Basic and acidic residues" evidence="1">
    <location>
        <begin position="196"/>
        <end position="223"/>
    </location>
</feature>
<evidence type="ECO:0000313" key="4">
    <source>
        <dbReference type="Proteomes" id="UP000694257"/>
    </source>
</evidence>
<evidence type="ECO:0000259" key="2">
    <source>
        <dbReference type="SMART" id="SM00470"/>
    </source>
</evidence>
<dbReference type="EMBL" id="CP078145">
    <property type="protein sequence ID" value="QXN88600.1"/>
    <property type="molecule type" value="Genomic_DNA"/>
</dbReference>
<evidence type="ECO:0000256" key="1">
    <source>
        <dbReference type="SAM" id="MobiDB-lite"/>
    </source>
</evidence>
<dbReference type="RefSeq" id="WP_218469483.1">
    <property type="nucleotide sequence ID" value="NZ_CP078145.1"/>
</dbReference>
<sequence length="348" mass="38357">MKRVPIASLRDSDSPRSDGVDLDHVQLLSEVQVPLPPIVVHRSTMRVIDGMHRLKAAILRGRDHIEVRYFDGDDEDAFVLAVQLNAAHGLPLSAADRTAAAARVLGAHPEWSDQAIAALAGISDKTVAAIRRASTAEHPAVNYRIGRDGRRRPLNPTEGRMRASALFTEKADAPLREVAAEAGISLNTARDVRERLRRGEDPVPEQRRGRTCRDTTADRHDSADTPPDLNDALALAPDWKAKFDVLARDPALRFNEEGRTILRLLHSQMMGAQAWERLIENVPTHSTASVAEAARRCGQAWQQFARRLEARQCETGTTQRFVSEAHCSESDSLGHSAGDLRIVSARRA</sequence>